<dbReference type="InterPro" id="IPR028082">
    <property type="entry name" value="Peripla_BP_I"/>
</dbReference>
<dbReference type="CDD" id="cd01392">
    <property type="entry name" value="HTH_LacI"/>
    <property type="match status" value="1"/>
</dbReference>
<keyword evidence="2" id="KW-0238">DNA-binding</keyword>
<feature type="region of interest" description="Disordered" evidence="4">
    <location>
        <begin position="1"/>
        <end position="21"/>
    </location>
</feature>
<dbReference type="Pfam" id="PF13377">
    <property type="entry name" value="Peripla_BP_3"/>
    <property type="match status" value="1"/>
</dbReference>
<reference evidence="7" key="1">
    <citation type="submission" date="2018-08" db="EMBL/GenBank/DDBJ databases">
        <authorList>
            <person name="Blom J."/>
        </authorList>
    </citation>
    <scope>NUCLEOTIDE SEQUENCE [LARGE SCALE GENOMIC DNA]</scope>
    <source>
        <strain evidence="7">CCOS 865</strain>
    </source>
</reference>
<dbReference type="InterPro" id="IPR010982">
    <property type="entry name" value="Lambda_DNA-bd_dom_sf"/>
</dbReference>
<dbReference type="Gene3D" id="1.10.260.40">
    <property type="entry name" value="lambda repressor-like DNA-binding domains"/>
    <property type="match status" value="1"/>
</dbReference>
<evidence type="ECO:0000259" key="5">
    <source>
        <dbReference type="PROSITE" id="PS50932"/>
    </source>
</evidence>
<protein>
    <submittedName>
        <fullName evidence="6">HTH-type transcriptional regulator GntR</fullName>
    </submittedName>
</protein>
<accession>A0A383RVG9</accession>
<dbReference type="CDD" id="cd01575">
    <property type="entry name" value="PBP1_GntR"/>
    <property type="match status" value="1"/>
</dbReference>
<evidence type="ECO:0000256" key="1">
    <source>
        <dbReference type="ARBA" id="ARBA00023015"/>
    </source>
</evidence>
<dbReference type="EMBL" id="UNOZ01000019">
    <property type="protein sequence ID" value="SYX90486.1"/>
    <property type="molecule type" value="Genomic_DNA"/>
</dbReference>
<dbReference type="SUPFAM" id="SSF47413">
    <property type="entry name" value="lambda repressor-like DNA-binding domains"/>
    <property type="match status" value="1"/>
</dbReference>
<evidence type="ECO:0000256" key="3">
    <source>
        <dbReference type="ARBA" id="ARBA00023163"/>
    </source>
</evidence>
<dbReference type="GO" id="GO:0003700">
    <property type="term" value="F:DNA-binding transcription factor activity"/>
    <property type="evidence" value="ECO:0007669"/>
    <property type="project" value="TreeGrafter"/>
</dbReference>
<evidence type="ECO:0000256" key="4">
    <source>
        <dbReference type="SAM" id="MobiDB-lite"/>
    </source>
</evidence>
<dbReference type="Gene3D" id="3.40.50.2300">
    <property type="match status" value="2"/>
</dbReference>
<dbReference type="Proteomes" id="UP000263595">
    <property type="component" value="Unassembled WGS sequence"/>
</dbReference>
<organism evidence="6 7">
    <name type="scientific">Pseudomonas reidholzensis</name>
    <dbReference type="NCBI Taxonomy" id="1785162"/>
    <lineage>
        <taxon>Bacteria</taxon>
        <taxon>Pseudomonadati</taxon>
        <taxon>Pseudomonadota</taxon>
        <taxon>Gammaproteobacteria</taxon>
        <taxon>Pseudomonadales</taxon>
        <taxon>Pseudomonadaceae</taxon>
        <taxon>Pseudomonas</taxon>
    </lineage>
</organism>
<dbReference type="SMART" id="SM00354">
    <property type="entry name" value="HTH_LACI"/>
    <property type="match status" value="1"/>
</dbReference>
<evidence type="ECO:0000313" key="7">
    <source>
        <dbReference type="Proteomes" id="UP000263595"/>
    </source>
</evidence>
<dbReference type="PANTHER" id="PTHR30146:SF33">
    <property type="entry name" value="TRANSCRIPTIONAL REGULATOR"/>
    <property type="match status" value="1"/>
</dbReference>
<keyword evidence="1" id="KW-0805">Transcription regulation</keyword>
<dbReference type="SUPFAM" id="SSF53822">
    <property type="entry name" value="Periplasmic binding protein-like I"/>
    <property type="match status" value="1"/>
</dbReference>
<dbReference type="InterPro" id="IPR000843">
    <property type="entry name" value="HTH_LacI"/>
</dbReference>
<gene>
    <name evidence="6" type="primary">gntR1</name>
    <name evidence="6" type="ORF">CCOS865_02753</name>
</gene>
<proteinExistence type="predicted"/>
<dbReference type="GO" id="GO:0000976">
    <property type="term" value="F:transcription cis-regulatory region binding"/>
    <property type="evidence" value="ECO:0007669"/>
    <property type="project" value="TreeGrafter"/>
</dbReference>
<name>A0A383RVG9_9PSED</name>
<evidence type="ECO:0000256" key="2">
    <source>
        <dbReference type="ARBA" id="ARBA00023125"/>
    </source>
</evidence>
<dbReference type="AlphaFoldDB" id="A0A383RVG9"/>
<feature type="domain" description="HTH lacI-type" evidence="5">
    <location>
        <begin position="22"/>
        <end position="76"/>
    </location>
</feature>
<dbReference type="Pfam" id="PF00356">
    <property type="entry name" value="LacI"/>
    <property type="match status" value="1"/>
</dbReference>
<evidence type="ECO:0000313" key="6">
    <source>
        <dbReference type="EMBL" id="SYX90486.1"/>
    </source>
</evidence>
<keyword evidence="7" id="KW-1185">Reference proteome</keyword>
<dbReference type="PROSITE" id="PS50932">
    <property type="entry name" value="HTH_LACI_2"/>
    <property type="match status" value="1"/>
</dbReference>
<keyword evidence="3" id="KW-0804">Transcription</keyword>
<dbReference type="PANTHER" id="PTHR30146">
    <property type="entry name" value="LACI-RELATED TRANSCRIPTIONAL REPRESSOR"/>
    <property type="match status" value="1"/>
</dbReference>
<dbReference type="InterPro" id="IPR046335">
    <property type="entry name" value="LacI/GalR-like_sensor"/>
</dbReference>
<sequence>MDIDTPMADTPTGTPGKPSGAVTLSDVARLAAVAPMTVSRYLNNPEAVKAATRLRVQRAIEQTGYVHNRLAGALRSNRTRLVAVVLPMVTNPLFSDTFQAISTRLSQSGYQVLLGVSGHQREQEQELLEVILSRRPDGIILTGTLHTPACRNRLRVCGVPVVETWDLSAEPIDMLVGFSHEQAGRAVARRLLELGYRQFGLLAVDDPRGLRRADSFLAALAEQGVGPVPRLIYPGVPSLAQGREGLSALLEGVQVGAAQPLAVVCTSDTIAHGVLTEAAARGIRVPEQLAVMGFGDMNFAAHTFPSLSTVKVDGSLIGDTAAQMLLARLKGPQQGQQGVQDVGFELIERDSTARVATATPTDD</sequence>